<proteinExistence type="predicted"/>
<dbReference type="GeneID" id="87865314"/>
<keyword evidence="3" id="KW-1185">Reference proteome</keyword>
<evidence type="ECO:0000256" key="1">
    <source>
        <dbReference type="SAM" id="MobiDB-lite"/>
    </source>
</evidence>
<dbReference type="EMBL" id="JAUEPP010000003">
    <property type="protein sequence ID" value="KAK3347650.1"/>
    <property type="molecule type" value="Genomic_DNA"/>
</dbReference>
<name>A0AAE0JI36_9PEZI</name>
<reference evidence="2" key="2">
    <citation type="submission" date="2023-06" db="EMBL/GenBank/DDBJ databases">
        <authorList>
            <consortium name="Lawrence Berkeley National Laboratory"/>
            <person name="Haridas S."/>
            <person name="Hensen N."/>
            <person name="Bonometti L."/>
            <person name="Westerberg I."/>
            <person name="Brannstrom I.O."/>
            <person name="Guillou S."/>
            <person name="Cros-Aarteil S."/>
            <person name="Calhoun S."/>
            <person name="Kuo A."/>
            <person name="Mondo S."/>
            <person name="Pangilinan J."/>
            <person name="Riley R."/>
            <person name="Labutti K."/>
            <person name="Andreopoulos B."/>
            <person name="Lipzen A."/>
            <person name="Chen C."/>
            <person name="Yanf M."/>
            <person name="Daum C."/>
            <person name="Ng V."/>
            <person name="Clum A."/>
            <person name="Steindorff A."/>
            <person name="Ohm R."/>
            <person name="Martin F."/>
            <person name="Silar P."/>
            <person name="Natvig D."/>
            <person name="Lalanne C."/>
            <person name="Gautier V."/>
            <person name="Ament-Velasquez S.L."/>
            <person name="Kruys A."/>
            <person name="Hutchinson M.I."/>
            <person name="Powell A.J."/>
            <person name="Barry K."/>
            <person name="Miller A.N."/>
            <person name="Grigoriev I.V."/>
            <person name="Debuchy R."/>
            <person name="Gladieux P."/>
            <person name="Thoren M.H."/>
            <person name="Johannesson H."/>
        </authorList>
    </citation>
    <scope>NUCLEOTIDE SEQUENCE</scope>
    <source>
        <strain evidence="2">CBS 560.94</strain>
    </source>
</reference>
<accession>A0AAE0JI36</accession>
<dbReference type="RefSeq" id="XP_062682732.1">
    <property type="nucleotide sequence ID" value="XM_062828160.1"/>
</dbReference>
<evidence type="ECO:0000313" key="2">
    <source>
        <dbReference type="EMBL" id="KAK3347650.1"/>
    </source>
</evidence>
<protein>
    <submittedName>
        <fullName evidence="2">Uncharacterized protein</fullName>
    </submittedName>
</protein>
<feature type="compositionally biased region" description="Low complexity" evidence="1">
    <location>
        <begin position="94"/>
        <end position="104"/>
    </location>
</feature>
<feature type="compositionally biased region" description="Basic and acidic residues" evidence="1">
    <location>
        <begin position="1"/>
        <end position="17"/>
    </location>
</feature>
<dbReference type="Proteomes" id="UP001278500">
    <property type="component" value="Unassembled WGS sequence"/>
</dbReference>
<reference evidence="2" key="1">
    <citation type="journal article" date="2023" name="Mol. Phylogenet. Evol.">
        <title>Genome-scale phylogeny and comparative genomics of the fungal order Sordariales.</title>
        <authorList>
            <person name="Hensen N."/>
            <person name="Bonometti L."/>
            <person name="Westerberg I."/>
            <person name="Brannstrom I.O."/>
            <person name="Guillou S."/>
            <person name="Cros-Aarteil S."/>
            <person name="Calhoun S."/>
            <person name="Haridas S."/>
            <person name="Kuo A."/>
            <person name="Mondo S."/>
            <person name="Pangilinan J."/>
            <person name="Riley R."/>
            <person name="LaButti K."/>
            <person name="Andreopoulos B."/>
            <person name="Lipzen A."/>
            <person name="Chen C."/>
            <person name="Yan M."/>
            <person name="Daum C."/>
            <person name="Ng V."/>
            <person name="Clum A."/>
            <person name="Steindorff A."/>
            <person name="Ohm R.A."/>
            <person name="Martin F."/>
            <person name="Silar P."/>
            <person name="Natvig D.O."/>
            <person name="Lalanne C."/>
            <person name="Gautier V."/>
            <person name="Ament-Velasquez S.L."/>
            <person name="Kruys A."/>
            <person name="Hutchinson M.I."/>
            <person name="Powell A.J."/>
            <person name="Barry K."/>
            <person name="Miller A.N."/>
            <person name="Grigoriev I.V."/>
            <person name="Debuchy R."/>
            <person name="Gladieux P."/>
            <person name="Hiltunen Thoren M."/>
            <person name="Johannesson H."/>
        </authorList>
    </citation>
    <scope>NUCLEOTIDE SEQUENCE</scope>
    <source>
        <strain evidence="2">CBS 560.94</strain>
    </source>
</reference>
<feature type="region of interest" description="Disordered" evidence="1">
    <location>
        <begin position="1"/>
        <end position="126"/>
    </location>
</feature>
<organism evidence="2 3">
    <name type="scientific">Neurospora tetraspora</name>
    <dbReference type="NCBI Taxonomy" id="94610"/>
    <lineage>
        <taxon>Eukaryota</taxon>
        <taxon>Fungi</taxon>
        <taxon>Dikarya</taxon>
        <taxon>Ascomycota</taxon>
        <taxon>Pezizomycotina</taxon>
        <taxon>Sordariomycetes</taxon>
        <taxon>Sordariomycetidae</taxon>
        <taxon>Sordariales</taxon>
        <taxon>Sordariaceae</taxon>
        <taxon>Neurospora</taxon>
    </lineage>
</organism>
<gene>
    <name evidence="2" type="ORF">B0H65DRAFT_507691</name>
</gene>
<dbReference type="AlphaFoldDB" id="A0AAE0JI36"/>
<comment type="caution">
    <text evidence="2">The sequence shown here is derived from an EMBL/GenBank/DDBJ whole genome shotgun (WGS) entry which is preliminary data.</text>
</comment>
<feature type="compositionally biased region" description="Basic residues" evidence="1">
    <location>
        <begin position="70"/>
        <end position="80"/>
    </location>
</feature>
<sequence>MDNTSDKQHNLPEDRILPRGMGTAGSIPPPAVAAENTGTEQPNVPEGRRLTRGMKAAGGVIPPVAASVKRQARTRKKPTMIKKEEPSDEDDKSSQGSSQGAAYSKKPKGEPSPGPSDPWSLNHKGVPDMDKLVRYLSRDYTKTPDDSDLAEAAHKYKWRGIGPGKRTLWELRGITLSEKAQARKEARETPQDETAQIKLRLCEAVFSHVVGEWEAERYSKWREGRDKVRTN</sequence>
<evidence type="ECO:0000313" key="3">
    <source>
        <dbReference type="Proteomes" id="UP001278500"/>
    </source>
</evidence>